<reference evidence="3 4" key="1">
    <citation type="submission" date="2020-03" db="EMBL/GenBank/DDBJ databases">
        <title>Comparative genetics of Staphylococcus warneri persistents from caprine mastitis.</title>
        <authorList>
            <person name="Franca C.A."/>
            <person name="Rosa D.S."/>
            <person name="Silva A."/>
            <person name="Rodrigues D.L.N."/>
            <person name="Santos R.G."/>
            <person name="Castillo R.E.H."/>
            <person name="Moreira M.A.S."/>
            <person name="Lima M.C."/>
            <person name="Gouveia G.V."/>
            <person name="Gouveia J.J.S."/>
            <person name="Souza R.F.S."/>
            <person name="Bertram B."/>
            <person name="Azevedo V."/>
            <person name="Costa M."/>
        </authorList>
    </citation>
    <scope>NUCLEOTIDE SEQUENCE [LARGE SCALE GENOMIC DNA]</scope>
    <source>
        <strain evidence="3 4">Cap 9.2</strain>
    </source>
</reference>
<dbReference type="RefSeq" id="WP_235065800.1">
    <property type="nucleotide sequence ID" value="NZ_CP049802.1"/>
</dbReference>
<dbReference type="InterPro" id="IPR023210">
    <property type="entry name" value="NADP_OxRdtase_dom"/>
</dbReference>
<evidence type="ECO:0000313" key="3">
    <source>
        <dbReference type="EMBL" id="MCG6226462.1"/>
    </source>
</evidence>
<dbReference type="Pfam" id="PF00248">
    <property type="entry name" value="Aldo_ket_red"/>
    <property type="match status" value="1"/>
</dbReference>
<dbReference type="InterPro" id="IPR050523">
    <property type="entry name" value="AKR_Detox_Biosynth"/>
</dbReference>
<dbReference type="CDD" id="cd19083">
    <property type="entry name" value="AKR_AKR11A1_11D1"/>
    <property type="match status" value="1"/>
</dbReference>
<dbReference type="InterPro" id="IPR036812">
    <property type="entry name" value="NAD(P)_OxRdtase_dom_sf"/>
</dbReference>
<evidence type="ECO:0000256" key="1">
    <source>
        <dbReference type="ARBA" id="ARBA00023002"/>
    </source>
</evidence>
<name>A0ABS9NI80_STAWA</name>
<dbReference type="InterPro" id="IPR020471">
    <property type="entry name" value="AKR"/>
</dbReference>
<feature type="domain" description="NADP-dependent oxidoreductase" evidence="2">
    <location>
        <begin position="16"/>
        <end position="307"/>
    </location>
</feature>
<dbReference type="EMBL" id="JAANHJ010000001">
    <property type="protein sequence ID" value="MCG6226462.1"/>
    <property type="molecule type" value="Genomic_DNA"/>
</dbReference>
<dbReference type="PRINTS" id="PR00069">
    <property type="entry name" value="ALDKETRDTASE"/>
</dbReference>
<sequence length="312" mass="35432">MAKEVTLGKSDVKVFPIALGTNAVGGHNLYPNLDEEQGKEVVRKAIDHGITLLDTAYIYGPERSEELVGEVVKEYPREQVKIATKGSHYFDEEDNVQQNNDPEFIKQQVENSLKRLQTDYIDLYYIHFPDDNTPKDKAVAALQELKEEGKIKAIGVSNFTLDQLKEANKDGYVDVVQLEYNLLHRENEDVMQYAAENQITFVPYFPLASGILAGKYDEDTTFDDHRATRRDFKPEVFKDNVRRVNQLKDIAETHQTSIANIVLAFYLTRPALDVVIPGSKRAEQVIENIDAANVELSQDEINQIDALFPINK</sequence>
<keyword evidence="4" id="KW-1185">Reference proteome</keyword>
<protein>
    <submittedName>
        <fullName evidence="3">Aldo/keto reductase</fullName>
    </submittedName>
</protein>
<dbReference type="PANTHER" id="PTHR43364">
    <property type="entry name" value="NADH-SPECIFIC METHYLGLYOXAL REDUCTASE-RELATED"/>
    <property type="match status" value="1"/>
</dbReference>
<organism evidence="3 4">
    <name type="scientific">Staphylococcus warneri</name>
    <dbReference type="NCBI Taxonomy" id="1292"/>
    <lineage>
        <taxon>Bacteria</taxon>
        <taxon>Bacillati</taxon>
        <taxon>Bacillota</taxon>
        <taxon>Bacilli</taxon>
        <taxon>Bacillales</taxon>
        <taxon>Staphylococcaceae</taxon>
        <taxon>Staphylococcus</taxon>
    </lineage>
</organism>
<comment type="caution">
    <text evidence="3">The sequence shown here is derived from an EMBL/GenBank/DDBJ whole genome shotgun (WGS) entry which is preliminary data.</text>
</comment>
<dbReference type="PANTHER" id="PTHR43364:SF4">
    <property type="entry name" value="NAD(P)-LINKED OXIDOREDUCTASE SUPERFAMILY PROTEIN"/>
    <property type="match status" value="1"/>
</dbReference>
<dbReference type="InterPro" id="IPR018170">
    <property type="entry name" value="Aldo/ket_reductase_CS"/>
</dbReference>
<dbReference type="SUPFAM" id="SSF51430">
    <property type="entry name" value="NAD(P)-linked oxidoreductase"/>
    <property type="match status" value="1"/>
</dbReference>
<dbReference type="Proteomes" id="UP000814367">
    <property type="component" value="Unassembled WGS sequence"/>
</dbReference>
<evidence type="ECO:0000313" key="4">
    <source>
        <dbReference type="Proteomes" id="UP000814367"/>
    </source>
</evidence>
<proteinExistence type="predicted"/>
<dbReference type="Gene3D" id="3.20.20.100">
    <property type="entry name" value="NADP-dependent oxidoreductase domain"/>
    <property type="match status" value="1"/>
</dbReference>
<gene>
    <name evidence="3" type="ORF">G8J23_10745</name>
</gene>
<keyword evidence="1" id="KW-0560">Oxidoreductase</keyword>
<evidence type="ECO:0000259" key="2">
    <source>
        <dbReference type="Pfam" id="PF00248"/>
    </source>
</evidence>
<dbReference type="PROSITE" id="PS00062">
    <property type="entry name" value="ALDOKETO_REDUCTASE_2"/>
    <property type="match status" value="1"/>
</dbReference>
<accession>A0ABS9NI80</accession>